<dbReference type="GO" id="GO:0006793">
    <property type="term" value="P:phosphorus metabolic process"/>
    <property type="evidence" value="ECO:0007669"/>
    <property type="project" value="InterPro"/>
</dbReference>
<reference evidence="7 8" key="1">
    <citation type="submission" date="2015-01" db="EMBL/GenBank/DDBJ databases">
        <title>Enhanced salinomycin production by adjusting the supply of polyketide extender units in Streptomyce albus DSM 41398.</title>
        <authorList>
            <person name="Lu C."/>
        </authorList>
    </citation>
    <scope>NUCLEOTIDE SEQUENCE [LARGE SCALE GENOMIC DNA]</scope>
    <source>
        <strain evidence="8">ATCC 21838 / DSM 41398 / FERM P-419 / JCM 4703 / NBRC 107858</strain>
    </source>
</reference>
<evidence type="ECO:0000256" key="5">
    <source>
        <dbReference type="SAM" id="MobiDB-lite"/>
    </source>
</evidence>
<dbReference type="EC" id="2.7.4.-" evidence="4"/>
<dbReference type="SUPFAM" id="SSF52540">
    <property type="entry name" value="P-loop containing nucleoside triphosphate hydrolases"/>
    <property type="match status" value="1"/>
</dbReference>
<keyword evidence="2 4" id="KW-0808">Transferase</keyword>
<evidence type="ECO:0000256" key="2">
    <source>
        <dbReference type="ARBA" id="ARBA00022679"/>
    </source>
</evidence>
<keyword evidence="8" id="KW-1185">Reference proteome</keyword>
<dbReference type="PANTHER" id="PTHR34383">
    <property type="entry name" value="POLYPHOSPHATE:AMP PHOSPHOTRANSFERASE-RELATED"/>
    <property type="match status" value="1"/>
</dbReference>
<dbReference type="EMBL" id="CP010519">
    <property type="protein sequence ID" value="AJE83791.1"/>
    <property type="molecule type" value="Genomic_DNA"/>
</dbReference>
<protein>
    <recommendedName>
        <fullName evidence="4">ADP/GDP-polyphosphate phosphotransferase</fullName>
        <ecNumber evidence="4">2.7.4.-</ecNumber>
    </recommendedName>
    <alternativeName>
        <fullName evidence="4">Polyphosphate kinase PPK2</fullName>
    </alternativeName>
</protein>
<feature type="region of interest" description="Disordered" evidence="5">
    <location>
        <begin position="282"/>
        <end position="357"/>
    </location>
</feature>
<evidence type="ECO:0000256" key="1">
    <source>
        <dbReference type="ARBA" id="ARBA00009924"/>
    </source>
</evidence>
<dbReference type="PANTHER" id="PTHR34383:SF1">
    <property type="entry name" value="ADP-POLYPHOSPHATE PHOSPHOTRANSFERASE"/>
    <property type="match status" value="1"/>
</dbReference>
<organism evidence="7 8">
    <name type="scientific">Streptomyces albus (strain ATCC 21838 / DSM 41398 / FERM P-419 / JCM 4703 / NBRC 107858)</name>
    <dbReference type="NCBI Taxonomy" id="1081613"/>
    <lineage>
        <taxon>Bacteria</taxon>
        <taxon>Bacillati</taxon>
        <taxon>Actinomycetota</taxon>
        <taxon>Actinomycetes</taxon>
        <taxon>Kitasatosporales</taxon>
        <taxon>Streptomycetaceae</taxon>
        <taxon>Streptomyces</taxon>
    </lineage>
</organism>
<dbReference type="STRING" id="1888.Salbus254_4940"/>
<evidence type="ECO:0000256" key="3">
    <source>
        <dbReference type="ARBA" id="ARBA00022777"/>
    </source>
</evidence>
<name>A0A0B5EYR4_STRA4</name>
<comment type="function">
    <text evidence="4">Uses inorganic polyphosphate (polyP) as a donor to convert GDP to GTP or ADP to ATP.</text>
</comment>
<proteinExistence type="inferred from homology"/>
<evidence type="ECO:0000259" key="6">
    <source>
        <dbReference type="Pfam" id="PF03976"/>
    </source>
</evidence>
<sequence length="357" mass="41088">MDDEDLLDGLQVDDARPERPVLLDEQGRALRTWRENYPYTEKLRRKEYERRKRILQIELLKLQRSVKTRKQRVVVLCEGRDAAGKGGTIKRFTERLNPRTTRTVALDKPTERESGQWYFQRYVEQLPSAGEIVFFDRSWYNRAGVEPVMGFCTPEQHQRFLEQAPLFEKMLTDDGIVLVKFWFSVSRNEQKSRFAIRRVDPVRQWKLSPTDIASLDLWDSYTDAKVRMFRATDMPYAPWTVVKSNDKRRGRLEAMRHLLLRLDYEAKDTEAVGEADPLIIGPADTLLEPGESATDLSPSKLAEHQEGPGQHPDGEEPEGERAGGEQPSGAHADGEHADGAHADGEDPHRREDPPDER</sequence>
<gene>
    <name evidence="7" type="ORF">SLNWT_3415</name>
</gene>
<dbReference type="NCBIfam" id="TIGR03707">
    <property type="entry name" value="PPK2_P_aer"/>
    <property type="match status" value="1"/>
</dbReference>
<evidence type="ECO:0000256" key="4">
    <source>
        <dbReference type="RuleBase" id="RU369062"/>
    </source>
</evidence>
<keyword evidence="3 4" id="KW-0418">Kinase</keyword>
<evidence type="ECO:0000313" key="7">
    <source>
        <dbReference type="EMBL" id="AJE83791.1"/>
    </source>
</evidence>
<dbReference type="Proteomes" id="UP000031523">
    <property type="component" value="Chromosome"/>
</dbReference>
<dbReference type="KEGG" id="sals:SLNWT_3415"/>
<evidence type="ECO:0000313" key="8">
    <source>
        <dbReference type="Proteomes" id="UP000031523"/>
    </source>
</evidence>
<dbReference type="GO" id="GO:0008976">
    <property type="term" value="F:polyphosphate kinase activity"/>
    <property type="evidence" value="ECO:0007669"/>
    <property type="project" value="UniProtKB-UniRule"/>
</dbReference>
<feature type="domain" description="Polyphosphate kinase-2-related" evidence="6">
    <location>
        <begin position="43"/>
        <end position="268"/>
    </location>
</feature>
<dbReference type="InterPro" id="IPR022486">
    <property type="entry name" value="PPK2_PA0141"/>
</dbReference>
<dbReference type="Gene3D" id="3.40.50.300">
    <property type="entry name" value="P-loop containing nucleotide triphosphate hydrolases"/>
    <property type="match status" value="1"/>
</dbReference>
<dbReference type="AlphaFoldDB" id="A0A0B5EYR4"/>
<comment type="subunit">
    <text evidence="4">Homotetramer.</text>
</comment>
<comment type="similarity">
    <text evidence="1 4">Belongs to the polyphosphate kinase 2 (PPK2) family. Class I subfamily.</text>
</comment>
<dbReference type="InterPro" id="IPR022488">
    <property type="entry name" value="PPK2-related"/>
</dbReference>
<accession>A0A0B5EYR4</accession>
<dbReference type="Pfam" id="PF03976">
    <property type="entry name" value="PPK2"/>
    <property type="match status" value="1"/>
</dbReference>
<feature type="compositionally biased region" description="Basic and acidic residues" evidence="5">
    <location>
        <begin position="332"/>
        <end position="357"/>
    </location>
</feature>
<dbReference type="InterPro" id="IPR027417">
    <property type="entry name" value="P-loop_NTPase"/>
</dbReference>